<proteinExistence type="predicted"/>
<dbReference type="PANTHER" id="PTHR10963:SF24">
    <property type="entry name" value="GLYCOSIDASE C21B10.07-RELATED"/>
    <property type="match status" value="1"/>
</dbReference>
<evidence type="ECO:0000313" key="1">
    <source>
        <dbReference type="EMBL" id="KAG5642778.1"/>
    </source>
</evidence>
<reference evidence="1" key="1">
    <citation type="submission" date="2020-07" db="EMBL/GenBank/DDBJ databases">
        <authorList>
            <person name="Nieuwenhuis M."/>
            <person name="Van De Peppel L.J.J."/>
        </authorList>
    </citation>
    <scope>NUCLEOTIDE SEQUENCE</scope>
    <source>
        <strain evidence="1">AP01</strain>
        <tissue evidence="1">Mycelium</tissue>
    </source>
</reference>
<dbReference type="Gene3D" id="2.60.120.200">
    <property type="match status" value="1"/>
</dbReference>
<protein>
    <recommendedName>
        <fullName evidence="3">GH16 domain-containing protein</fullName>
    </recommendedName>
</protein>
<dbReference type="AlphaFoldDB" id="A0A9P7K9Y9"/>
<accession>A0A9P7K9Y9</accession>
<dbReference type="Pfam" id="PF26113">
    <property type="entry name" value="GH16_XgeA"/>
    <property type="match status" value="1"/>
</dbReference>
<organism evidence="1 2">
    <name type="scientific">Asterophora parasitica</name>
    <dbReference type="NCBI Taxonomy" id="117018"/>
    <lineage>
        <taxon>Eukaryota</taxon>
        <taxon>Fungi</taxon>
        <taxon>Dikarya</taxon>
        <taxon>Basidiomycota</taxon>
        <taxon>Agaricomycotina</taxon>
        <taxon>Agaricomycetes</taxon>
        <taxon>Agaricomycetidae</taxon>
        <taxon>Agaricales</taxon>
        <taxon>Tricholomatineae</taxon>
        <taxon>Lyophyllaceae</taxon>
        <taxon>Asterophora</taxon>
    </lineage>
</organism>
<gene>
    <name evidence="1" type="ORF">DXG03_002123</name>
</gene>
<dbReference type="SUPFAM" id="SSF49899">
    <property type="entry name" value="Concanavalin A-like lectins/glucanases"/>
    <property type="match status" value="1"/>
</dbReference>
<dbReference type="Proteomes" id="UP000775547">
    <property type="component" value="Unassembled WGS sequence"/>
</dbReference>
<name>A0A9P7K9Y9_9AGAR</name>
<dbReference type="InterPro" id="IPR013320">
    <property type="entry name" value="ConA-like_dom_sf"/>
</dbReference>
<dbReference type="OrthoDB" id="192832at2759"/>
<dbReference type="PANTHER" id="PTHR10963">
    <property type="entry name" value="GLYCOSYL HYDROLASE-RELATED"/>
    <property type="match status" value="1"/>
</dbReference>
<sequence length="98" mass="10313">MPQGCGTWPAIWEVIEPQWPNGGETDILEGVNDQGPNAATLHTGSGCVMPAVREHTGTPTQRDCDANINGNTGCGVRMNSPVSYGPEFNRAGGGWCVD</sequence>
<evidence type="ECO:0008006" key="3">
    <source>
        <dbReference type="Google" id="ProtNLM"/>
    </source>
</evidence>
<keyword evidence="2" id="KW-1185">Reference proteome</keyword>
<dbReference type="InterPro" id="IPR050546">
    <property type="entry name" value="Glycosyl_Hydrlase_16"/>
</dbReference>
<dbReference type="EMBL" id="JABCKV010000158">
    <property type="protein sequence ID" value="KAG5642778.1"/>
    <property type="molecule type" value="Genomic_DNA"/>
</dbReference>
<dbReference type="GO" id="GO:0009251">
    <property type="term" value="P:glucan catabolic process"/>
    <property type="evidence" value="ECO:0007669"/>
    <property type="project" value="TreeGrafter"/>
</dbReference>
<evidence type="ECO:0000313" key="2">
    <source>
        <dbReference type="Proteomes" id="UP000775547"/>
    </source>
</evidence>
<reference evidence="1" key="2">
    <citation type="submission" date="2021-10" db="EMBL/GenBank/DDBJ databases">
        <title>Phylogenomics reveals ancestral predisposition of the termite-cultivated fungus Termitomyces towards a domesticated lifestyle.</title>
        <authorList>
            <person name="Auxier B."/>
            <person name="Grum-Grzhimaylo A."/>
            <person name="Cardenas M.E."/>
            <person name="Lodge J.D."/>
            <person name="Laessoe T."/>
            <person name="Pedersen O."/>
            <person name="Smith M.E."/>
            <person name="Kuyper T.W."/>
            <person name="Franco-Molano E.A."/>
            <person name="Baroni T.J."/>
            <person name="Aanen D.K."/>
        </authorList>
    </citation>
    <scope>NUCLEOTIDE SEQUENCE</scope>
    <source>
        <strain evidence="1">AP01</strain>
        <tissue evidence="1">Mycelium</tissue>
    </source>
</reference>
<comment type="caution">
    <text evidence="1">The sequence shown here is derived from an EMBL/GenBank/DDBJ whole genome shotgun (WGS) entry which is preliminary data.</text>
</comment>